<sequence length="140" mass="15933">MRLSYRGAHYQHQPTPVDLIDSGVSAQYRGQHYTVAYPRHIPVPQPTANLKYRGATYQTTKAGRVYPVSATVHPEMAATDRAVAIPLPLKTQLRQRQTNEVARVHLETIRQRLHHRIEVAKAKGDSTLLHELEKELHLFA</sequence>
<evidence type="ECO:0000313" key="2">
    <source>
        <dbReference type="Proteomes" id="UP001163152"/>
    </source>
</evidence>
<dbReference type="Pfam" id="PF14105">
    <property type="entry name" value="DUF4278"/>
    <property type="match status" value="1"/>
</dbReference>
<dbReference type="InterPro" id="IPR025458">
    <property type="entry name" value="DUF4278"/>
</dbReference>
<protein>
    <submittedName>
        <fullName evidence="1">DUF4278 domain-containing protein</fullName>
    </submittedName>
</protein>
<organism evidence="1 2">
    <name type="scientific">Thermocoleostomius sinensis A174</name>
    <dbReference type="NCBI Taxonomy" id="2016057"/>
    <lineage>
        <taxon>Bacteria</taxon>
        <taxon>Bacillati</taxon>
        <taxon>Cyanobacteriota</taxon>
        <taxon>Cyanophyceae</taxon>
        <taxon>Oculatellales</taxon>
        <taxon>Oculatellaceae</taxon>
        <taxon>Thermocoleostomius</taxon>
    </lineage>
</organism>
<dbReference type="KEGG" id="tsin:OXH18_14055"/>
<dbReference type="AlphaFoldDB" id="A0A9E9C5L6"/>
<proteinExistence type="predicted"/>
<reference evidence="1" key="1">
    <citation type="submission" date="2022-12" db="EMBL/GenBank/DDBJ databases">
        <title>Polyphasic identification of a Novel Hot-Spring Cyanobacterium Ocullathermofonsia sinensis gen nov. sp. nov. and Genomic Insights on its Adaptations to the Thermal Habitat.</title>
        <authorList>
            <person name="Daroch M."/>
            <person name="Tang J."/>
            <person name="Jiang Y."/>
        </authorList>
    </citation>
    <scope>NUCLEOTIDE SEQUENCE</scope>
    <source>
        <strain evidence="1">PKUAC-SCTA174</strain>
    </source>
</reference>
<keyword evidence="2" id="KW-1185">Reference proteome</keyword>
<dbReference type="RefSeq" id="WP_268607715.1">
    <property type="nucleotide sequence ID" value="NZ_CP113797.1"/>
</dbReference>
<evidence type="ECO:0000313" key="1">
    <source>
        <dbReference type="EMBL" id="WAL58309.1"/>
    </source>
</evidence>
<name>A0A9E9C5L6_9CYAN</name>
<dbReference type="Proteomes" id="UP001163152">
    <property type="component" value="Chromosome"/>
</dbReference>
<gene>
    <name evidence="1" type="ORF">OXH18_14055</name>
</gene>
<dbReference type="EMBL" id="CP113797">
    <property type="protein sequence ID" value="WAL58309.1"/>
    <property type="molecule type" value="Genomic_DNA"/>
</dbReference>
<accession>A0A9E9C5L6</accession>